<dbReference type="InterPro" id="IPR011330">
    <property type="entry name" value="Glyco_hydro/deAcase_b/a-brl"/>
</dbReference>
<keyword evidence="3" id="KW-1185">Reference proteome</keyword>
<dbReference type="InterPro" id="IPR002509">
    <property type="entry name" value="NODB_dom"/>
</dbReference>
<dbReference type="RefSeq" id="WP_246611819.1">
    <property type="nucleotide sequence ID" value="NZ_BPFC01000265.1"/>
</dbReference>
<evidence type="ECO:0000259" key="1">
    <source>
        <dbReference type="PROSITE" id="PS51677"/>
    </source>
</evidence>
<comment type="caution">
    <text evidence="2">The sequence shown here is derived from an EMBL/GenBank/DDBJ whole genome shotgun (WGS) entry which is preliminary data.</text>
</comment>
<evidence type="ECO:0000313" key="3">
    <source>
        <dbReference type="Proteomes" id="UP001157046"/>
    </source>
</evidence>
<name>A0ABQ6J5P4_9GAMM</name>
<dbReference type="SUPFAM" id="SSF88713">
    <property type="entry name" value="Glycoside hydrolase/deacetylase"/>
    <property type="match status" value="1"/>
</dbReference>
<dbReference type="Pfam" id="PF01522">
    <property type="entry name" value="Polysacc_deac_1"/>
    <property type="match status" value="1"/>
</dbReference>
<organism evidence="2 3">
    <name type="scientific">Shewanella glacialipiscicola</name>
    <dbReference type="NCBI Taxonomy" id="614069"/>
    <lineage>
        <taxon>Bacteria</taxon>
        <taxon>Pseudomonadati</taxon>
        <taxon>Pseudomonadota</taxon>
        <taxon>Gammaproteobacteria</taxon>
        <taxon>Alteromonadales</taxon>
        <taxon>Shewanellaceae</taxon>
        <taxon>Shewanella</taxon>
    </lineage>
</organism>
<dbReference type="PANTHER" id="PTHR43123">
    <property type="entry name" value="POLYSACCHARIDE DEACETYLASE-RELATED"/>
    <property type="match status" value="1"/>
</dbReference>
<dbReference type="Proteomes" id="UP001157046">
    <property type="component" value="Unassembled WGS sequence"/>
</dbReference>
<evidence type="ECO:0000313" key="2">
    <source>
        <dbReference type="EMBL" id="GMA82165.1"/>
    </source>
</evidence>
<gene>
    <name evidence="2" type="ORF">GCM10025855_16980</name>
</gene>
<sequence>MTDKVMDPNSPLHYPLRQYGMDHDLYNWSMLSNRAKVQWPNNKPLAVWVNINLEFFPLNQKGVPFKVPGGMTMPYPDLRHYSLRDYGNRVGLFRILKALDKFDITPTFAVNTELALRTPYLVQLLKSRGNEVLCHGWNMDSLHHGKMDRADESELISRSVNQLRDLTDQAITGWLSPARNQSQNTLVLLAENGIHYCADWVNDDMPYRFKQDGLWAMPLSTELEDFYILGNNLHSEASYVEQINDACDFLLQEAAAQGGRILTLNIHPWLLGQPHRIQYFEQILSRLSQQPIWSASASDILQAFAVQQATVTA</sequence>
<dbReference type="EMBL" id="BSUY01000001">
    <property type="protein sequence ID" value="GMA82165.1"/>
    <property type="molecule type" value="Genomic_DNA"/>
</dbReference>
<dbReference type="Gene3D" id="3.20.20.370">
    <property type="entry name" value="Glycoside hydrolase/deacetylase"/>
    <property type="match status" value="1"/>
</dbReference>
<feature type="domain" description="NodB homology" evidence="1">
    <location>
        <begin position="78"/>
        <end position="295"/>
    </location>
</feature>
<reference evidence="3" key="1">
    <citation type="journal article" date="2019" name="Int. J. Syst. Evol. Microbiol.">
        <title>The Global Catalogue of Microorganisms (GCM) 10K type strain sequencing project: providing services to taxonomists for standard genome sequencing and annotation.</title>
        <authorList>
            <consortium name="The Broad Institute Genomics Platform"/>
            <consortium name="The Broad Institute Genome Sequencing Center for Infectious Disease"/>
            <person name="Wu L."/>
            <person name="Ma J."/>
        </authorList>
    </citation>
    <scope>NUCLEOTIDE SEQUENCE [LARGE SCALE GENOMIC DNA]</scope>
    <source>
        <strain evidence="3">NBRC 102030</strain>
    </source>
</reference>
<dbReference type="PANTHER" id="PTHR43123:SF4">
    <property type="entry name" value="POLYSACCHARIDE DEACETYLASE"/>
    <property type="match status" value="1"/>
</dbReference>
<proteinExistence type="predicted"/>
<protein>
    <submittedName>
        <fullName evidence="2">Polysaccharide deacetylase</fullName>
    </submittedName>
</protein>
<dbReference type="PROSITE" id="PS51677">
    <property type="entry name" value="NODB"/>
    <property type="match status" value="1"/>
</dbReference>
<accession>A0ABQ6J5P4</accession>
<dbReference type="CDD" id="cd10979">
    <property type="entry name" value="CE4_PuuE_like"/>
    <property type="match status" value="1"/>
</dbReference>